<protein>
    <recommendedName>
        <fullName evidence="4">Ras-related protein Rab-26</fullName>
    </recommendedName>
</protein>
<feature type="compositionally biased region" description="Acidic residues" evidence="1">
    <location>
        <begin position="12"/>
        <end position="21"/>
    </location>
</feature>
<dbReference type="RefSeq" id="XP_024083134.1">
    <property type="nucleotide sequence ID" value="XM_024227366.1"/>
</dbReference>
<name>A0A8I6SJU6_CIMLE</name>
<dbReference type="KEGG" id="clec:106669902"/>
<feature type="region of interest" description="Disordered" evidence="1">
    <location>
        <begin position="1"/>
        <end position="53"/>
    </location>
</feature>
<accession>A0A8I6SJU6</accession>
<evidence type="ECO:0000256" key="1">
    <source>
        <dbReference type="SAM" id="MobiDB-lite"/>
    </source>
</evidence>
<sequence length="131" mass="14275">MSALSVMATDDSMSDDVFETETESRLLSDPRSGKPTPSPTGYRDYTPDPKLLTPIKREDSDIAHKTILLGDSGVGKTSLLVQFDTGKFQSGTFSATVGIGFTGQPTAWSFQPRSTSEIPLHTRYITPINIF</sequence>
<dbReference type="Gene3D" id="3.40.50.300">
    <property type="entry name" value="P-loop containing nucleotide triphosphate hydrolases"/>
    <property type="match status" value="1"/>
</dbReference>
<proteinExistence type="predicted"/>
<dbReference type="GeneID" id="106669902"/>
<dbReference type="InterPro" id="IPR027417">
    <property type="entry name" value="P-loop_NTPase"/>
</dbReference>
<evidence type="ECO:0000313" key="2">
    <source>
        <dbReference type="EnsemblMetazoa" id="XP_024083134.1"/>
    </source>
</evidence>
<evidence type="ECO:0008006" key="4">
    <source>
        <dbReference type="Google" id="ProtNLM"/>
    </source>
</evidence>
<dbReference type="OrthoDB" id="9989112at2759"/>
<reference evidence="2" key="1">
    <citation type="submission" date="2022-01" db="UniProtKB">
        <authorList>
            <consortium name="EnsemblMetazoa"/>
        </authorList>
    </citation>
    <scope>IDENTIFICATION</scope>
</reference>
<dbReference type="InterPro" id="IPR001806">
    <property type="entry name" value="Small_GTPase"/>
</dbReference>
<dbReference type="GO" id="GO:0005525">
    <property type="term" value="F:GTP binding"/>
    <property type="evidence" value="ECO:0007669"/>
    <property type="project" value="InterPro"/>
</dbReference>
<dbReference type="SUPFAM" id="SSF52540">
    <property type="entry name" value="P-loop containing nucleoside triphosphate hydrolases"/>
    <property type="match status" value="1"/>
</dbReference>
<feature type="compositionally biased region" description="Basic and acidic residues" evidence="1">
    <location>
        <begin position="22"/>
        <end position="32"/>
    </location>
</feature>
<dbReference type="AlphaFoldDB" id="A0A8I6SJU6"/>
<dbReference type="Proteomes" id="UP000494040">
    <property type="component" value="Unassembled WGS sequence"/>
</dbReference>
<evidence type="ECO:0000313" key="3">
    <source>
        <dbReference type="Proteomes" id="UP000494040"/>
    </source>
</evidence>
<dbReference type="EnsemblMetazoa" id="XM_024227366.1">
    <property type="protein sequence ID" value="XP_024083134.1"/>
    <property type="gene ID" value="LOC106669902"/>
</dbReference>
<organism evidence="2 3">
    <name type="scientific">Cimex lectularius</name>
    <name type="common">Bed bug</name>
    <name type="synonym">Acanthia lectularia</name>
    <dbReference type="NCBI Taxonomy" id="79782"/>
    <lineage>
        <taxon>Eukaryota</taxon>
        <taxon>Metazoa</taxon>
        <taxon>Ecdysozoa</taxon>
        <taxon>Arthropoda</taxon>
        <taxon>Hexapoda</taxon>
        <taxon>Insecta</taxon>
        <taxon>Pterygota</taxon>
        <taxon>Neoptera</taxon>
        <taxon>Paraneoptera</taxon>
        <taxon>Hemiptera</taxon>
        <taxon>Heteroptera</taxon>
        <taxon>Panheteroptera</taxon>
        <taxon>Cimicomorpha</taxon>
        <taxon>Cimicidae</taxon>
        <taxon>Cimex</taxon>
    </lineage>
</organism>
<dbReference type="Pfam" id="PF00071">
    <property type="entry name" value="Ras"/>
    <property type="match status" value="1"/>
</dbReference>
<dbReference type="GO" id="GO:0003924">
    <property type="term" value="F:GTPase activity"/>
    <property type="evidence" value="ECO:0007669"/>
    <property type="project" value="InterPro"/>
</dbReference>
<dbReference type="OMA" id="HTEEIAH"/>
<keyword evidence="3" id="KW-1185">Reference proteome</keyword>